<organism evidence="1">
    <name type="scientific">marine sediment metagenome</name>
    <dbReference type="NCBI Taxonomy" id="412755"/>
    <lineage>
        <taxon>unclassified sequences</taxon>
        <taxon>metagenomes</taxon>
        <taxon>ecological metagenomes</taxon>
    </lineage>
</organism>
<gene>
    <name evidence="1" type="ORF">LCGC14_0504040</name>
</gene>
<name>A0A0F9S838_9ZZZZ</name>
<dbReference type="EMBL" id="LAZR01000597">
    <property type="protein sequence ID" value="KKN63214.1"/>
    <property type="molecule type" value="Genomic_DNA"/>
</dbReference>
<comment type="caution">
    <text evidence="1">The sequence shown here is derived from an EMBL/GenBank/DDBJ whole genome shotgun (WGS) entry which is preliminary data.</text>
</comment>
<dbReference type="AlphaFoldDB" id="A0A0F9S838"/>
<sequence length="302" mass="34989">MARQGEGFHIPKRSPLLRLINVAIQAKFQNKKLELGLDEQSKDVTLETLRQSGRKELAKFTKGLEEASDVRKFEREEEERQADINLTKTRTEDIPIGRAQIKELQSLEFFQNKSLEAYKQGLQKDELTYVNGLTLRRDKKLADLRRLESRYSSELMSDRDKEIFERNRPKWQADINKIENDILIATQGQDLAEAVLAYQKAADTDAMNWDIKKTSMELNAKLAFMLFSADEAMAFEQTKQAMEFYYTSQGAEGAESVAYRQIALQTLKSHNSNMESLAWQKFIKQQMYHTKKYNQNGVLLVL</sequence>
<proteinExistence type="predicted"/>
<reference evidence="1" key="1">
    <citation type="journal article" date="2015" name="Nature">
        <title>Complex archaea that bridge the gap between prokaryotes and eukaryotes.</title>
        <authorList>
            <person name="Spang A."/>
            <person name="Saw J.H."/>
            <person name="Jorgensen S.L."/>
            <person name="Zaremba-Niedzwiedzka K."/>
            <person name="Martijn J."/>
            <person name="Lind A.E."/>
            <person name="van Eijk R."/>
            <person name="Schleper C."/>
            <person name="Guy L."/>
            <person name="Ettema T.J."/>
        </authorList>
    </citation>
    <scope>NUCLEOTIDE SEQUENCE</scope>
</reference>
<evidence type="ECO:0000313" key="1">
    <source>
        <dbReference type="EMBL" id="KKN63214.1"/>
    </source>
</evidence>
<protein>
    <submittedName>
        <fullName evidence="1">Uncharacterized protein</fullName>
    </submittedName>
</protein>
<accession>A0A0F9S838</accession>